<dbReference type="Pfam" id="PF04205">
    <property type="entry name" value="FMN_bind"/>
    <property type="match status" value="1"/>
</dbReference>
<dbReference type="AlphaFoldDB" id="A0A4Q7NUN6"/>
<accession>A0A4Q7NUN6</accession>
<keyword evidence="1" id="KW-0813">Transport</keyword>
<keyword evidence="18" id="KW-1185">Reference proteome</keyword>
<keyword evidence="8" id="KW-1278">Translocase</keyword>
<dbReference type="PANTHER" id="PTHR37838:SF1">
    <property type="entry name" value="NA(+)-TRANSLOCATING NADH-QUINONE REDUCTASE SUBUNIT C"/>
    <property type="match status" value="1"/>
</dbReference>
<keyword evidence="9" id="KW-1133">Transmembrane helix</keyword>
<reference evidence="17 18" key="1">
    <citation type="submission" date="2019-02" db="EMBL/GenBank/DDBJ databases">
        <title>Genomic Encyclopedia of Type Strains, Phase IV (KMG-IV): sequencing the most valuable type-strain genomes for metagenomic binning, comparative biology and taxonomic classification.</title>
        <authorList>
            <person name="Goeker M."/>
        </authorList>
    </citation>
    <scope>NUCLEOTIDE SEQUENCE [LARGE SCALE GENOMIC DNA]</scope>
    <source>
        <strain evidence="17 18">DSM 17196</strain>
    </source>
</reference>
<dbReference type="GO" id="GO:0010181">
    <property type="term" value="F:FMN binding"/>
    <property type="evidence" value="ECO:0007669"/>
    <property type="project" value="InterPro"/>
</dbReference>
<keyword evidence="14" id="KW-0472">Membrane</keyword>
<keyword evidence="13 17" id="KW-0830">Ubiquinone</keyword>
<evidence type="ECO:0000256" key="11">
    <source>
        <dbReference type="ARBA" id="ARBA00023053"/>
    </source>
</evidence>
<keyword evidence="4" id="KW-0597">Phosphoprotein</keyword>
<evidence type="ECO:0000256" key="9">
    <source>
        <dbReference type="ARBA" id="ARBA00022989"/>
    </source>
</evidence>
<keyword evidence="11" id="KW-0915">Sodium</keyword>
<organism evidence="17 18">
    <name type="scientific">Aquimarina brevivitae</name>
    <dbReference type="NCBI Taxonomy" id="323412"/>
    <lineage>
        <taxon>Bacteria</taxon>
        <taxon>Pseudomonadati</taxon>
        <taxon>Bacteroidota</taxon>
        <taxon>Flavobacteriia</taxon>
        <taxon>Flavobacteriales</taxon>
        <taxon>Flavobacteriaceae</taxon>
        <taxon>Aquimarina</taxon>
    </lineage>
</organism>
<evidence type="ECO:0000259" key="16">
    <source>
        <dbReference type="SMART" id="SM00900"/>
    </source>
</evidence>
<keyword evidence="6" id="KW-0288">FMN</keyword>
<dbReference type="InterPro" id="IPR010204">
    <property type="entry name" value="NqrC"/>
</dbReference>
<keyword evidence="7" id="KW-0812">Transmembrane</keyword>
<evidence type="ECO:0000256" key="8">
    <source>
        <dbReference type="ARBA" id="ARBA00022967"/>
    </source>
</evidence>
<name>A0A4Q7NUN6_9FLAO</name>
<dbReference type="PANTHER" id="PTHR37838">
    <property type="entry name" value="NA(+)-TRANSLOCATING NADH-QUINONE REDUCTASE SUBUNIT C"/>
    <property type="match status" value="1"/>
</dbReference>
<feature type="domain" description="FMN-binding" evidence="16">
    <location>
        <begin position="112"/>
        <end position="209"/>
    </location>
</feature>
<evidence type="ECO:0000256" key="3">
    <source>
        <dbReference type="ARBA" id="ARBA00022519"/>
    </source>
</evidence>
<evidence type="ECO:0000313" key="17">
    <source>
        <dbReference type="EMBL" id="RZS90568.1"/>
    </source>
</evidence>
<keyword evidence="2" id="KW-1003">Cell membrane</keyword>
<evidence type="ECO:0000256" key="14">
    <source>
        <dbReference type="ARBA" id="ARBA00023136"/>
    </source>
</evidence>
<evidence type="ECO:0000256" key="2">
    <source>
        <dbReference type="ARBA" id="ARBA00022475"/>
    </source>
</evidence>
<dbReference type="GO" id="GO:0006814">
    <property type="term" value="P:sodium ion transport"/>
    <property type="evidence" value="ECO:0007669"/>
    <property type="project" value="UniProtKB-KW"/>
</dbReference>
<protein>
    <submittedName>
        <fullName evidence="17">Na(+)-translocating NADH:ubiquinone oxidoreductase C subunit</fullName>
    </submittedName>
</protein>
<dbReference type="RefSeq" id="WP_130287863.1">
    <property type="nucleotide sequence ID" value="NZ_SGXE01000007.1"/>
</dbReference>
<gene>
    <name evidence="17" type="ORF">EV197_3362</name>
</gene>
<evidence type="ECO:0000256" key="7">
    <source>
        <dbReference type="ARBA" id="ARBA00022692"/>
    </source>
</evidence>
<dbReference type="SMART" id="SM00900">
    <property type="entry name" value="FMN_bind"/>
    <property type="match status" value="1"/>
</dbReference>
<keyword evidence="5" id="KW-0285">Flavoprotein</keyword>
<comment type="caution">
    <text evidence="17">The sequence shown here is derived from an EMBL/GenBank/DDBJ whole genome shotgun (WGS) entry which is preliminary data.</text>
</comment>
<dbReference type="EMBL" id="SGXE01000007">
    <property type="protein sequence ID" value="RZS90568.1"/>
    <property type="molecule type" value="Genomic_DNA"/>
</dbReference>
<evidence type="ECO:0000256" key="6">
    <source>
        <dbReference type="ARBA" id="ARBA00022643"/>
    </source>
</evidence>
<keyword evidence="10" id="KW-0520">NAD</keyword>
<sequence>MKKGLFIVGIIAVIICCKSNLKIAEKEKEQERRMAAKYIVTMVDASKKPSATKINTLITAKVIDISGKIRSITIQEALDSYVANTKNENPSQYAIFEIKNTSKVILPVYGKGLWDRIWGLVLLDKTSMKVEKIAFDHKSETKDLGANIVKPSFANQFIGTTVDLTKQSYTLLQDRYLNNTATQIVDGVSGATRTSRGVVAMLNEDLHKYKKYLCP</sequence>
<evidence type="ECO:0000256" key="13">
    <source>
        <dbReference type="ARBA" id="ARBA00023075"/>
    </source>
</evidence>
<evidence type="ECO:0000256" key="15">
    <source>
        <dbReference type="ARBA" id="ARBA00023201"/>
    </source>
</evidence>
<keyword evidence="15" id="KW-0739">Sodium transport</keyword>
<dbReference type="InterPro" id="IPR007329">
    <property type="entry name" value="FMN-bd"/>
</dbReference>
<dbReference type="GO" id="GO:0016655">
    <property type="term" value="F:oxidoreductase activity, acting on NAD(P)H, quinone or similar compound as acceptor"/>
    <property type="evidence" value="ECO:0007669"/>
    <property type="project" value="InterPro"/>
</dbReference>
<dbReference type="OrthoDB" id="9786835at2"/>
<evidence type="ECO:0000313" key="18">
    <source>
        <dbReference type="Proteomes" id="UP000292262"/>
    </source>
</evidence>
<keyword evidence="3" id="KW-0997">Cell inner membrane</keyword>
<evidence type="ECO:0000256" key="5">
    <source>
        <dbReference type="ARBA" id="ARBA00022630"/>
    </source>
</evidence>
<evidence type="ECO:0000256" key="10">
    <source>
        <dbReference type="ARBA" id="ARBA00023027"/>
    </source>
</evidence>
<evidence type="ECO:0000256" key="4">
    <source>
        <dbReference type="ARBA" id="ARBA00022553"/>
    </source>
</evidence>
<dbReference type="GO" id="GO:0016020">
    <property type="term" value="C:membrane"/>
    <property type="evidence" value="ECO:0007669"/>
    <property type="project" value="InterPro"/>
</dbReference>
<dbReference type="Proteomes" id="UP000292262">
    <property type="component" value="Unassembled WGS sequence"/>
</dbReference>
<evidence type="ECO:0000256" key="12">
    <source>
        <dbReference type="ARBA" id="ARBA00023065"/>
    </source>
</evidence>
<evidence type="ECO:0000256" key="1">
    <source>
        <dbReference type="ARBA" id="ARBA00022448"/>
    </source>
</evidence>
<keyword evidence="12" id="KW-0406">Ion transport</keyword>
<proteinExistence type="predicted"/>